<dbReference type="RefSeq" id="WP_147328370.1">
    <property type="nucleotide sequence ID" value="NZ_CP144375.1"/>
</dbReference>
<feature type="chain" id="PRO_5017641287" evidence="1">
    <location>
        <begin position="31"/>
        <end position="332"/>
    </location>
</feature>
<keyword evidence="1" id="KW-0732">Signal</keyword>
<dbReference type="SUPFAM" id="SSF89372">
    <property type="entry name" value="Fucose-specific lectin"/>
    <property type="match status" value="1"/>
</dbReference>
<name>A0A3E0I9U7_9PSEU</name>
<proteinExistence type="predicted"/>
<evidence type="ECO:0000313" key="3">
    <source>
        <dbReference type="Proteomes" id="UP000256269"/>
    </source>
</evidence>
<comment type="caution">
    <text evidence="2">The sequence shown here is derived from an EMBL/GenBank/DDBJ whole genome shotgun (WGS) entry which is preliminary data.</text>
</comment>
<dbReference type="Proteomes" id="UP000256269">
    <property type="component" value="Unassembled WGS sequence"/>
</dbReference>
<dbReference type="EMBL" id="QUNO01000001">
    <property type="protein sequence ID" value="REH55381.1"/>
    <property type="molecule type" value="Genomic_DNA"/>
</dbReference>
<reference evidence="2 3" key="1">
    <citation type="submission" date="2018-08" db="EMBL/GenBank/DDBJ databases">
        <title>Genomic Encyclopedia of Archaeal and Bacterial Type Strains, Phase II (KMG-II): from individual species to whole genera.</title>
        <authorList>
            <person name="Goeker M."/>
        </authorList>
    </citation>
    <scope>NUCLEOTIDE SEQUENCE [LARGE SCALE GENOMIC DNA]</scope>
    <source>
        <strain evidence="2 3">DSM 45791</strain>
    </source>
</reference>
<protein>
    <submittedName>
        <fullName evidence="2">Uncharacterized protein</fullName>
    </submittedName>
</protein>
<feature type="signal peptide" evidence="1">
    <location>
        <begin position="1"/>
        <end position="30"/>
    </location>
</feature>
<dbReference type="OrthoDB" id="4147030at2"/>
<keyword evidence="3" id="KW-1185">Reference proteome</keyword>
<evidence type="ECO:0000256" key="1">
    <source>
        <dbReference type="SAM" id="SignalP"/>
    </source>
</evidence>
<organism evidence="2 3">
    <name type="scientific">Kutzneria buriramensis</name>
    <dbReference type="NCBI Taxonomy" id="1045776"/>
    <lineage>
        <taxon>Bacteria</taxon>
        <taxon>Bacillati</taxon>
        <taxon>Actinomycetota</taxon>
        <taxon>Actinomycetes</taxon>
        <taxon>Pseudonocardiales</taxon>
        <taxon>Pseudonocardiaceae</taxon>
        <taxon>Kutzneria</taxon>
    </lineage>
</organism>
<sequence length="332" mass="36087">MFFSNKWRTVTVGLLAAGAVVLANEGSAFAAGAPGEEKGWHGEYYQDSSPNHNNRQITTQGVMAEARTTNGNLLHIWRSADGQGVLWGSWNGGEAFQLGGVRSNYSPTVVQFGGGVALFYTHPTDHHIYWAWLNPRARGTNWTQLPFRSEYGPSVTQIPSQSGTQLYLAYREDDSLGTAILGNFYDGQRWGDTQYIDAETHSAPTVTYNAANRRIWVAHVDPTAAVQLNFQTLGSSNWSSTIRVGGSVYGPVGFASTGTNMQIAARSTADNAIWYTEIGPDGRGLNGGNWTRDQSGQTTPWGVNLSVVNGIIYAITTATTLLSLYKQTYNGK</sequence>
<evidence type="ECO:0000313" key="2">
    <source>
        <dbReference type="EMBL" id="REH55381.1"/>
    </source>
</evidence>
<gene>
    <name evidence="2" type="ORF">BCF44_101401</name>
</gene>
<dbReference type="AlphaFoldDB" id="A0A3E0I9U7"/>
<accession>A0A3E0I9U7</accession>